<gene>
    <name evidence="1" type="ORF">SAMN04488557_2349</name>
</gene>
<keyword evidence="2" id="KW-1185">Reference proteome</keyword>
<protein>
    <recommendedName>
        <fullName evidence="3">Ribbon-helix-helix protein, copG family</fullName>
    </recommendedName>
</protein>
<dbReference type="Proteomes" id="UP000199423">
    <property type="component" value="Unassembled WGS sequence"/>
</dbReference>
<reference evidence="2" key="1">
    <citation type="submission" date="2016-10" db="EMBL/GenBank/DDBJ databases">
        <authorList>
            <person name="Varghese N."/>
            <person name="Submissions S."/>
        </authorList>
    </citation>
    <scope>NUCLEOTIDE SEQUENCE [LARGE SCALE GENOMIC DNA]</scope>
    <source>
        <strain evidence="2">DSM 1565</strain>
    </source>
</reference>
<evidence type="ECO:0000313" key="1">
    <source>
        <dbReference type="EMBL" id="SFV34517.1"/>
    </source>
</evidence>
<name>A0A1I7NIP1_9HYPH</name>
<sequence length="83" mass="9123">MSAAANRDERLQIMLEPEELRAVDDFRYKYRLPSRAAAVRELLKRGLTSAPTGAADAHSRSQDFGVLGIANGSRFKDADNTEG</sequence>
<dbReference type="RefSeq" id="WP_092867840.1">
    <property type="nucleotide sequence ID" value="NZ_FPCH01000002.1"/>
</dbReference>
<evidence type="ECO:0008006" key="3">
    <source>
        <dbReference type="Google" id="ProtNLM"/>
    </source>
</evidence>
<dbReference type="AlphaFoldDB" id="A0A1I7NIP1"/>
<dbReference type="EMBL" id="FPCH01000002">
    <property type="protein sequence ID" value="SFV34517.1"/>
    <property type="molecule type" value="Genomic_DNA"/>
</dbReference>
<evidence type="ECO:0000313" key="2">
    <source>
        <dbReference type="Proteomes" id="UP000199423"/>
    </source>
</evidence>
<organism evidence="1 2">
    <name type="scientific">Hyphomicrobium facile</name>
    <dbReference type="NCBI Taxonomy" id="51670"/>
    <lineage>
        <taxon>Bacteria</taxon>
        <taxon>Pseudomonadati</taxon>
        <taxon>Pseudomonadota</taxon>
        <taxon>Alphaproteobacteria</taxon>
        <taxon>Hyphomicrobiales</taxon>
        <taxon>Hyphomicrobiaceae</taxon>
        <taxon>Hyphomicrobium</taxon>
    </lineage>
</organism>
<proteinExistence type="predicted"/>
<dbReference type="OrthoDB" id="7745180at2"/>
<accession>A0A1I7NIP1</accession>